<keyword evidence="2 4" id="KW-0560">Oxidoreductase</keyword>
<dbReference type="Pfam" id="PF00384">
    <property type="entry name" value="Molybdopterin"/>
    <property type="match status" value="1"/>
</dbReference>
<dbReference type="PANTHER" id="PTHR43105">
    <property type="entry name" value="RESPIRATORY NITRATE REDUCTASE"/>
    <property type="match status" value="1"/>
</dbReference>
<sequence length="184" mass="20621">MPELSAVRKASEELELVIVQDIFMTKTAAAADVILPSTSWGEHEGVYTAADRGFQRFFKAVEPKWDLKTDWQIISEIATRMGYPMRYSNTQEIWDELRICVRTFTAPPTRRWASWAISCGRAATNPPPTRGPLICLKRNSLPQRTGAVLHLRLGCADRQAHRGVSDGALNGARSRPLLVSLDDR</sequence>
<dbReference type="InterPro" id="IPR006656">
    <property type="entry name" value="Mopterin_OxRdtase"/>
</dbReference>
<dbReference type="EMBL" id="LR131271">
    <property type="protein sequence ID" value="VDR26876.1"/>
    <property type="molecule type" value="Genomic_DNA"/>
</dbReference>
<organism evidence="4 5">
    <name type="scientific">Raoultella terrigena</name>
    <name type="common">Klebsiella terrigena</name>
    <dbReference type="NCBI Taxonomy" id="577"/>
    <lineage>
        <taxon>Bacteria</taxon>
        <taxon>Pseudomonadati</taxon>
        <taxon>Pseudomonadota</taxon>
        <taxon>Gammaproteobacteria</taxon>
        <taxon>Enterobacterales</taxon>
        <taxon>Enterobacteriaceae</taxon>
        <taxon>Klebsiella/Raoultella group</taxon>
        <taxon>Raoultella</taxon>
    </lineage>
</organism>
<dbReference type="GO" id="GO:0003954">
    <property type="term" value="F:NADH dehydrogenase activity"/>
    <property type="evidence" value="ECO:0007669"/>
    <property type="project" value="TreeGrafter"/>
</dbReference>
<dbReference type="InterPro" id="IPR006655">
    <property type="entry name" value="Mopterin_OxRdtase_prok_CS"/>
</dbReference>
<name>A0A3P8M223_RAOTE</name>
<dbReference type="SUPFAM" id="SSF53706">
    <property type="entry name" value="Formate dehydrogenase/DMSO reductase, domains 1-3"/>
    <property type="match status" value="1"/>
</dbReference>
<feature type="domain" description="Molybdopterin oxidoreductase" evidence="3">
    <location>
        <begin position="4"/>
        <end position="79"/>
    </location>
</feature>
<dbReference type="Proteomes" id="UP000274346">
    <property type="component" value="Chromosome"/>
</dbReference>
<evidence type="ECO:0000313" key="4">
    <source>
        <dbReference type="EMBL" id="VDR26876.1"/>
    </source>
</evidence>
<dbReference type="InterPro" id="IPR050123">
    <property type="entry name" value="Prok_molybdopt-oxidoreductase"/>
</dbReference>
<dbReference type="EC" id="1.2.1.2" evidence="4"/>
<dbReference type="GO" id="GO:0046872">
    <property type="term" value="F:metal ion binding"/>
    <property type="evidence" value="ECO:0007669"/>
    <property type="project" value="UniProtKB-KW"/>
</dbReference>
<dbReference type="GO" id="GO:0022904">
    <property type="term" value="P:respiratory electron transport chain"/>
    <property type="evidence" value="ECO:0007669"/>
    <property type="project" value="TreeGrafter"/>
</dbReference>
<proteinExistence type="predicted"/>
<dbReference type="GO" id="GO:0016020">
    <property type="term" value="C:membrane"/>
    <property type="evidence" value="ECO:0007669"/>
    <property type="project" value="TreeGrafter"/>
</dbReference>
<dbReference type="Gene3D" id="3.40.50.740">
    <property type="match status" value="1"/>
</dbReference>
<protein>
    <submittedName>
        <fullName evidence="4">Formate dehydrogenase H</fullName>
        <ecNumber evidence="4">1.2.1.2</ecNumber>
    </submittedName>
</protein>
<gene>
    <name evidence="4" type="primary">fdhF_4</name>
    <name evidence="4" type="ORF">NCTC13098_03234</name>
</gene>
<keyword evidence="1" id="KW-0479">Metal-binding</keyword>
<dbReference type="PANTHER" id="PTHR43105:SF14">
    <property type="entry name" value="FORMATE DEHYDROGENASE H"/>
    <property type="match status" value="1"/>
</dbReference>
<dbReference type="PROSITE" id="PS00490">
    <property type="entry name" value="MOLYBDOPTERIN_PROK_2"/>
    <property type="match status" value="1"/>
</dbReference>
<dbReference type="KEGG" id="rtg:NCTC13098_03234"/>
<evidence type="ECO:0000259" key="3">
    <source>
        <dbReference type="Pfam" id="PF00384"/>
    </source>
</evidence>
<accession>A0A3P8M223</accession>
<reference evidence="4 5" key="1">
    <citation type="submission" date="2018-12" db="EMBL/GenBank/DDBJ databases">
        <authorList>
            <consortium name="Pathogen Informatics"/>
        </authorList>
    </citation>
    <scope>NUCLEOTIDE SEQUENCE [LARGE SCALE GENOMIC DNA]</scope>
    <source>
        <strain evidence="4 5">NCTC13098</strain>
    </source>
</reference>
<evidence type="ECO:0000256" key="1">
    <source>
        <dbReference type="ARBA" id="ARBA00022723"/>
    </source>
</evidence>
<dbReference type="AlphaFoldDB" id="A0A3P8M223"/>
<evidence type="ECO:0000256" key="2">
    <source>
        <dbReference type="ARBA" id="ARBA00023002"/>
    </source>
</evidence>
<evidence type="ECO:0000313" key="5">
    <source>
        <dbReference type="Proteomes" id="UP000274346"/>
    </source>
</evidence>